<accession>A0A9X3Z5A0</accession>
<dbReference type="InterPro" id="IPR009936">
    <property type="entry name" value="DUF1468"/>
</dbReference>
<feature type="transmembrane region" description="Helical" evidence="1">
    <location>
        <begin position="118"/>
        <end position="142"/>
    </location>
</feature>
<evidence type="ECO:0000313" key="3">
    <source>
        <dbReference type="EMBL" id="MDA5110821.1"/>
    </source>
</evidence>
<evidence type="ECO:0000259" key="2">
    <source>
        <dbReference type="Pfam" id="PF07331"/>
    </source>
</evidence>
<keyword evidence="1" id="KW-0472">Membrane</keyword>
<dbReference type="AlphaFoldDB" id="A0A9X3Z5A0"/>
<sequence length="152" mass="16551">MRLPHNVPDFLGAVLSIAAGVLVSLEAYRLRAYSLSRYVGDHTLPAILGLVFVLLGAALLVHSFRNEERAKAPPSPHRTSLLLCLALLGAYCLLIDIVGYLTATLIVSAFLFRVVGRYGWGTAIVLAAVLTGCLYVVFIMWLQISFPTGFFL</sequence>
<dbReference type="EMBL" id="JAPYYP010000045">
    <property type="protein sequence ID" value="MDA5110821.1"/>
    <property type="molecule type" value="Genomic_DNA"/>
</dbReference>
<evidence type="ECO:0000256" key="1">
    <source>
        <dbReference type="SAM" id="Phobius"/>
    </source>
</evidence>
<dbReference type="Proteomes" id="UP001151071">
    <property type="component" value="Unassembled WGS sequence"/>
</dbReference>
<gene>
    <name evidence="3" type="ORF">O3V59_21000</name>
</gene>
<organism evidence="3 4">
    <name type="scientific">Brevibacillus thermoruber</name>
    <dbReference type="NCBI Taxonomy" id="33942"/>
    <lineage>
        <taxon>Bacteria</taxon>
        <taxon>Bacillati</taxon>
        <taxon>Bacillota</taxon>
        <taxon>Bacilli</taxon>
        <taxon>Bacillales</taxon>
        <taxon>Paenibacillaceae</taxon>
        <taxon>Brevibacillus</taxon>
    </lineage>
</organism>
<evidence type="ECO:0000313" key="4">
    <source>
        <dbReference type="Proteomes" id="UP001151071"/>
    </source>
</evidence>
<keyword evidence="4" id="KW-1185">Reference proteome</keyword>
<comment type="caution">
    <text evidence="3">The sequence shown here is derived from an EMBL/GenBank/DDBJ whole genome shotgun (WGS) entry which is preliminary data.</text>
</comment>
<reference evidence="3" key="1">
    <citation type="submission" date="2022-12" db="EMBL/GenBank/DDBJ databases">
        <title>Draft genome sequence of the thermophilic strain Brevibacillus thermoruber HT42, isolated from Los Humeros, Puebla, Mexico, with biotechnological potential.</title>
        <authorList>
            <person name="Lara Sanchez J."/>
            <person name="Solis Palacios R."/>
            <person name="Bustos Baena A.S."/>
            <person name="Ruz Baez A.E."/>
            <person name="Espinosa Luna G."/>
            <person name="Oliart Ros R.M."/>
        </authorList>
    </citation>
    <scope>NUCLEOTIDE SEQUENCE</scope>
    <source>
        <strain evidence="3">HT42</strain>
    </source>
</reference>
<keyword evidence="1" id="KW-0812">Transmembrane</keyword>
<name>A0A9X3Z5A0_9BACL</name>
<feature type="transmembrane region" description="Helical" evidence="1">
    <location>
        <begin position="81"/>
        <end position="112"/>
    </location>
</feature>
<protein>
    <submittedName>
        <fullName evidence="3">Tripartite tricarboxylate transporter TctB family protein</fullName>
    </submittedName>
</protein>
<dbReference type="Pfam" id="PF07331">
    <property type="entry name" value="TctB"/>
    <property type="match status" value="1"/>
</dbReference>
<keyword evidence="1" id="KW-1133">Transmembrane helix</keyword>
<feature type="transmembrane region" description="Helical" evidence="1">
    <location>
        <begin position="43"/>
        <end position="61"/>
    </location>
</feature>
<feature type="domain" description="DUF1468" evidence="2">
    <location>
        <begin position="12"/>
        <end position="147"/>
    </location>
</feature>
<proteinExistence type="predicted"/>
<dbReference type="RefSeq" id="WP_029098439.1">
    <property type="nucleotide sequence ID" value="NZ_JAPYYP010000045.1"/>
</dbReference>